<evidence type="ECO:0000313" key="4">
    <source>
        <dbReference type="Proteomes" id="UP001501788"/>
    </source>
</evidence>
<evidence type="ECO:0000313" key="3">
    <source>
        <dbReference type="EMBL" id="GAA4417770.1"/>
    </source>
</evidence>
<proteinExistence type="predicted"/>
<protein>
    <recommendedName>
        <fullName evidence="5">Copper-binding protein</fullName>
    </recommendedName>
</protein>
<feature type="region of interest" description="Disordered" evidence="1">
    <location>
        <begin position="42"/>
        <end position="72"/>
    </location>
</feature>
<evidence type="ECO:0000256" key="1">
    <source>
        <dbReference type="SAM" id="MobiDB-lite"/>
    </source>
</evidence>
<dbReference type="Proteomes" id="UP001501788">
    <property type="component" value="Unassembled WGS sequence"/>
</dbReference>
<gene>
    <name evidence="3" type="ORF">GCM10023090_01810</name>
</gene>
<dbReference type="RefSeq" id="WP_345060299.1">
    <property type="nucleotide sequence ID" value="NZ_BAABEX010000002.1"/>
</dbReference>
<accession>A0ABP8KXX2</accession>
<sequence length="144" mass="15040">MPIRTLFPHNEHPQAATPLPAAWVAAAVWALTTAAAQAQTAATPDAHSAHAGHATATATAPAPGAATATDDGLSDAEVLRWDARTGRATLRHGPIRNLDMPPMTMVFRVPDAALAARMQAGTKIRFKAEQQQGAYVLTHAEPAP</sequence>
<name>A0ABP8KXX2_9BURK</name>
<comment type="caution">
    <text evidence="3">The sequence shown here is derived from an EMBL/GenBank/DDBJ whole genome shotgun (WGS) entry which is preliminary data.</text>
</comment>
<dbReference type="Gene3D" id="2.40.50.320">
    <property type="entry name" value="Copper binding periplasmic protein CusF"/>
    <property type="match status" value="1"/>
</dbReference>
<reference evidence="4" key="1">
    <citation type="journal article" date="2019" name="Int. J. Syst. Evol. Microbiol.">
        <title>The Global Catalogue of Microorganisms (GCM) 10K type strain sequencing project: providing services to taxonomists for standard genome sequencing and annotation.</title>
        <authorList>
            <consortium name="The Broad Institute Genomics Platform"/>
            <consortium name="The Broad Institute Genome Sequencing Center for Infectious Disease"/>
            <person name="Wu L."/>
            <person name="Ma J."/>
        </authorList>
    </citation>
    <scope>NUCLEOTIDE SEQUENCE [LARGE SCALE GENOMIC DNA]</scope>
    <source>
        <strain evidence="4">JCM 31890</strain>
    </source>
</reference>
<dbReference type="EMBL" id="BAABEX010000002">
    <property type="protein sequence ID" value="GAA4417770.1"/>
    <property type="molecule type" value="Genomic_DNA"/>
</dbReference>
<keyword evidence="4" id="KW-1185">Reference proteome</keyword>
<keyword evidence="2" id="KW-0732">Signal</keyword>
<feature type="chain" id="PRO_5045117332" description="Copper-binding protein" evidence="2">
    <location>
        <begin position="39"/>
        <end position="144"/>
    </location>
</feature>
<organism evidence="3 4">
    <name type="scientific">Acidovorax lacteus</name>
    <dbReference type="NCBI Taxonomy" id="1924988"/>
    <lineage>
        <taxon>Bacteria</taxon>
        <taxon>Pseudomonadati</taxon>
        <taxon>Pseudomonadota</taxon>
        <taxon>Betaproteobacteria</taxon>
        <taxon>Burkholderiales</taxon>
        <taxon>Comamonadaceae</taxon>
        <taxon>Acidovorax</taxon>
    </lineage>
</organism>
<feature type="compositionally biased region" description="Low complexity" evidence="1">
    <location>
        <begin position="42"/>
        <end position="69"/>
    </location>
</feature>
<dbReference type="InterPro" id="IPR021647">
    <property type="entry name" value="CusF_Ec"/>
</dbReference>
<evidence type="ECO:0008006" key="5">
    <source>
        <dbReference type="Google" id="ProtNLM"/>
    </source>
</evidence>
<evidence type="ECO:0000256" key="2">
    <source>
        <dbReference type="SAM" id="SignalP"/>
    </source>
</evidence>
<feature type="signal peptide" evidence="2">
    <location>
        <begin position="1"/>
        <end position="38"/>
    </location>
</feature>
<dbReference type="Pfam" id="PF11604">
    <property type="entry name" value="CusF_Ec"/>
    <property type="match status" value="1"/>
</dbReference>
<dbReference type="InterPro" id="IPR042230">
    <property type="entry name" value="CusF_sf"/>
</dbReference>
<dbReference type="PRINTS" id="PR00833">
    <property type="entry name" value="POAALLERGEN"/>
</dbReference>